<dbReference type="GO" id="GO:1990904">
    <property type="term" value="C:ribonucleoprotein complex"/>
    <property type="evidence" value="ECO:0007669"/>
    <property type="project" value="UniProtKB-KW"/>
</dbReference>
<dbReference type="RefSeq" id="XP_026599281.1">
    <property type="nucleotide sequence ID" value="XM_026752219.1"/>
</dbReference>
<dbReference type="OrthoDB" id="275876at2759"/>
<dbReference type="EMBL" id="PVWQ01000015">
    <property type="protein sequence ID" value="RDW63092.1"/>
    <property type="molecule type" value="Genomic_DNA"/>
</dbReference>
<keyword evidence="2" id="KW-0689">Ribosomal protein</keyword>
<keyword evidence="3" id="KW-0687">Ribonucleoprotein</keyword>
<evidence type="ECO:0000256" key="5">
    <source>
        <dbReference type="SAM" id="MobiDB-lite"/>
    </source>
</evidence>
<evidence type="ECO:0000256" key="2">
    <source>
        <dbReference type="ARBA" id="ARBA00022980"/>
    </source>
</evidence>
<dbReference type="SUPFAM" id="SSF52166">
    <property type="entry name" value="Ribosomal protein L4"/>
    <property type="match status" value="1"/>
</dbReference>
<dbReference type="PANTHER" id="PTHR10746:SF6">
    <property type="entry name" value="LARGE RIBOSOMAL SUBUNIT PROTEIN UL4M"/>
    <property type="match status" value="1"/>
</dbReference>
<name>A0A3D8QMS0_9EURO</name>
<dbReference type="GO" id="GO:0003735">
    <property type="term" value="F:structural constituent of ribosome"/>
    <property type="evidence" value="ECO:0007669"/>
    <property type="project" value="InterPro"/>
</dbReference>
<feature type="region of interest" description="Disordered" evidence="5">
    <location>
        <begin position="136"/>
        <end position="171"/>
    </location>
</feature>
<reference evidence="6 7" key="1">
    <citation type="journal article" date="2018" name="IMA Fungus">
        <title>IMA Genome-F 9: Draft genome sequence of Annulohypoxylon stygium, Aspergillus mulundensis, Berkeleyomyces basicola (syn. Thielaviopsis basicola), Ceratocystis smalleyi, two Cercospora beticola strains, Coleophoma cylindrospora, Fusarium fracticaudum, Phialophora cf. hyalina, and Morchella septimelata.</title>
        <authorList>
            <person name="Wingfield B.D."/>
            <person name="Bills G.F."/>
            <person name="Dong Y."/>
            <person name="Huang W."/>
            <person name="Nel W.J."/>
            <person name="Swalarsk-Parry B.S."/>
            <person name="Vaghefi N."/>
            <person name="Wilken P.M."/>
            <person name="An Z."/>
            <person name="de Beer Z.W."/>
            <person name="De Vos L."/>
            <person name="Chen L."/>
            <person name="Duong T.A."/>
            <person name="Gao Y."/>
            <person name="Hammerbacher A."/>
            <person name="Kikkert J.R."/>
            <person name="Li Y."/>
            <person name="Li H."/>
            <person name="Li K."/>
            <person name="Li Q."/>
            <person name="Liu X."/>
            <person name="Ma X."/>
            <person name="Naidoo K."/>
            <person name="Pethybridge S.J."/>
            <person name="Sun J."/>
            <person name="Steenkamp E.T."/>
            <person name="van der Nest M.A."/>
            <person name="van Wyk S."/>
            <person name="Wingfield M.J."/>
            <person name="Xiong C."/>
            <person name="Yue Q."/>
            <person name="Zhang X."/>
        </authorList>
    </citation>
    <scope>NUCLEOTIDE SEQUENCE [LARGE SCALE GENOMIC DNA]</scope>
    <source>
        <strain evidence="6 7">DSM 5745</strain>
    </source>
</reference>
<organism evidence="6 7">
    <name type="scientific">Aspergillus mulundensis</name>
    <dbReference type="NCBI Taxonomy" id="1810919"/>
    <lineage>
        <taxon>Eukaryota</taxon>
        <taxon>Fungi</taxon>
        <taxon>Dikarya</taxon>
        <taxon>Ascomycota</taxon>
        <taxon>Pezizomycotina</taxon>
        <taxon>Eurotiomycetes</taxon>
        <taxon>Eurotiomycetidae</taxon>
        <taxon>Eurotiales</taxon>
        <taxon>Aspergillaceae</taxon>
        <taxon>Aspergillus</taxon>
        <taxon>Aspergillus subgen. Nidulantes</taxon>
    </lineage>
</organism>
<sequence>MVGSSAFGTFRWLSRSSGALLSGAEATTVGHAANTLDIRIDGLQQRCLSRSMATVTETPVPNVPPSREELLAKWAPKPVLATTYTFPTMEPVQFVEYPRNHLMMPLRKDILHRAVVYEGDMTRQGTASTKWRADVHGSNRKLRAQKGSGKARVGDKKSPIRRGGGVAFGPHPRDFSTDLPGKIYDQAWRIALSYRYRRGQLIIIDNRIGIPEDATPHLIKEIFKVNRWGREFGRSTIITNKLHEELFDTVSQVGEDAKILDREDVDVKDLLETGRLIVEKKALDRILKEHSRDLESKPAKATY</sequence>
<dbReference type="PANTHER" id="PTHR10746">
    <property type="entry name" value="50S RIBOSOMAL PROTEIN L4"/>
    <property type="match status" value="1"/>
</dbReference>
<dbReference type="Gene3D" id="3.40.1370.10">
    <property type="match status" value="1"/>
</dbReference>
<dbReference type="AlphaFoldDB" id="A0A3D8QMS0"/>
<comment type="caution">
    <text evidence="6">The sequence shown here is derived from an EMBL/GenBank/DDBJ whole genome shotgun (WGS) entry which is preliminary data.</text>
</comment>
<evidence type="ECO:0000256" key="4">
    <source>
        <dbReference type="ARBA" id="ARBA00040565"/>
    </source>
</evidence>
<comment type="similarity">
    <text evidence="1">Belongs to the universal ribosomal protein uL4 family.</text>
</comment>
<evidence type="ECO:0000256" key="3">
    <source>
        <dbReference type="ARBA" id="ARBA00023274"/>
    </source>
</evidence>
<evidence type="ECO:0000256" key="1">
    <source>
        <dbReference type="ARBA" id="ARBA00010528"/>
    </source>
</evidence>
<accession>A0A3D8QMS0</accession>
<dbReference type="GO" id="GO:0006412">
    <property type="term" value="P:translation"/>
    <property type="evidence" value="ECO:0007669"/>
    <property type="project" value="InterPro"/>
</dbReference>
<evidence type="ECO:0000313" key="7">
    <source>
        <dbReference type="Proteomes" id="UP000256690"/>
    </source>
</evidence>
<dbReference type="InterPro" id="IPR002136">
    <property type="entry name" value="Ribosomal_uL4"/>
</dbReference>
<gene>
    <name evidence="6" type="ORF">DSM5745_10203</name>
</gene>
<evidence type="ECO:0000313" key="6">
    <source>
        <dbReference type="EMBL" id="RDW63092.1"/>
    </source>
</evidence>
<dbReference type="GO" id="GO:0005840">
    <property type="term" value="C:ribosome"/>
    <property type="evidence" value="ECO:0007669"/>
    <property type="project" value="UniProtKB-KW"/>
</dbReference>
<dbReference type="Proteomes" id="UP000256690">
    <property type="component" value="Unassembled WGS sequence"/>
</dbReference>
<dbReference type="InterPro" id="IPR013005">
    <property type="entry name" value="Ribosomal_uL4-like"/>
</dbReference>
<dbReference type="Pfam" id="PF00573">
    <property type="entry name" value="Ribosomal_L4"/>
    <property type="match status" value="1"/>
</dbReference>
<proteinExistence type="inferred from homology"/>
<dbReference type="FunFam" id="3.40.1370.10:FF:000016">
    <property type="entry name" value="60S ribosomal protein L4, mitochondrial"/>
    <property type="match status" value="1"/>
</dbReference>
<dbReference type="InterPro" id="IPR023574">
    <property type="entry name" value="Ribosomal_uL4_dom_sf"/>
</dbReference>
<protein>
    <recommendedName>
        <fullName evidence="4">Large ribosomal subunit protein uL4m</fullName>
    </recommendedName>
</protein>
<dbReference type="NCBIfam" id="TIGR03953">
    <property type="entry name" value="rplD_bact"/>
    <property type="match status" value="1"/>
</dbReference>
<dbReference type="STRING" id="1810919.A0A3D8QMS0"/>
<keyword evidence="7" id="KW-1185">Reference proteome</keyword>
<dbReference type="GeneID" id="38120573"/>